<keyword evidence="8 9" id="KW-0472">Membrane</keyword>
<dbReference type="InterPro" id="IPR025966">
    <property type="entry name" value="OppC_N"/>
</dbReference>
<dbReference type="Pfam" id="PF12911">
    <property type="entry name" value="OppC_N"/>
    <property type="match status" value="1"/>
</dbReference>
<keyword evidence="12" id="KW-1185">Reference proteome</keyword>
<evidence type="ECO:0000256" key="8">
    <source>
        <dbReference type="ARBA" id="ARBA00023136"/>
    </source>
</evidence>
<feature type="domain" description="ABC transmembrane type-1" evidence="10">
    <location>
        <begin position="90"/>
        <end position="279"/>
    </location>
</feature>
<feature type="transmembrane region" description="Helical" evidence="9">
    <location>
        <begin position="219"/>
        <end position="237"/>
    </location>
</feature>
<keyword evidence="2 9" id="KW-0813">Transport</keyword>
<keyword evidence="5" id="KW-0571">Peptide transport</keyword>
<gene>
    <name evidence="11" type="ORF">QO015_000463</name>
</gene>
<evidence type="ECO:0000256" key="4">
    <source>
        <dbReference type="ARBA" id="ARBA00022692"/>
    </source>
</evidence>
<protein>
    <submittedName>
        <fullName evidence="11">Peptide/nickel transport system permease protein</fullName>
    </submittedName>
</protein>
<feature type="transmembrane region" description="Helical" evidence="9">
    <location>
        <begin position="257"/>
        <end position="278"/>
    </location>
</feature>
<keyword evidence="7 9" id="KW-1133">Transmembrane helix</keyword>
<keyword evidence="6" id="KW-0653">Protein transport</keyword>
<comment type="similarity">
    <text evidence="9">Belongs to the binding-protein-dependent transport system permease family.</text>
</comment>
<feature type="transmembrane region" description="Helical" evidence="9">
    <location>
        <begin position="21"/>
        <end position="44"/>
    </location>
</feature>
<dbReference type="Proteomes" id="UP001223743">
    <property type="component" value="Unassembled WGS sequence"/>
</dbReference>
<evidence type="ECO:0000256" key="3">
    <source>
        <dbReference type="ARBA" id="ARBA00022475"/>
    </source>
</evidence>
<evidence type="ECO:0000256" key="9">
    <source>
        <dbReference type="RuleBase" id="RU363032"/>
    </source>
</evidence>
<keyword evidence="3" id="KW-1003">Cell membrane</keyword>
<evidence type="ECO:0000259" key="10">
    <source>
        <dbReference type="PROSITE" id="PS50928"/>
    </source>
</evidence>
<dbReference type="EMBL" id="JAUSWJ010000001">
    <property type="protein sequence ID" value="MDQ0514850.1"/>
    <property type="molecule type" value="Genomic_DNA"/>
</dbReference>
<comment type="caution">
    <text evidence="11">The sequence shown here is derived from an EMBL/GenBank/DDBJ whole genome shotgun (WGS) entry which is preliminary data.</text>
</comment>
<dbReference type="PANTHER" id="PTHR43386">
    <property type="entry name" value="OLIGOPEPTIDE TRANSPORT SYSTEM PERMEASE PROTEIN APPC"/>
    <property type="match status" value="1"/>
</dbReference>
<dbReference type="Gene3D" id="1.10.3720.10">
    <property type="entry name" value="MetI-like"/>
    <property type="match status" value="1"/>
</dbReference>
<reference evidence="11 12" key="1">
    <citation type="submission" date="2023-07" db="EMBL/GenBank/DDBJ databases">
        <title>Genomic Encyclopedia of Type Strains, Phase IV (KMG-IV): sequencing the most valuable type-strain genomes for metagenomic binning, comparative biology and taxonomic classification.</title>
        <authorList>
            <person name="Goeker M."/>
        </authorList>
    </citation>
    <scope>NUCLEOTIDE SEQUENCE [LARGE SCALE GENOMIC DNA]</scope>
    <source>
        <strain evidence="11 12">B1-1</strain>
    </source>
</reference>
<dbReference type="CDD" id="cd06261">
    <property type="entry name" value="TM_PBP2"/>
    <property type="match status" value="1"/>
</dbReference>
<dbReference type="PROSITE" id="PS50928">
    <property type="entry name" value="ABC_TM1"/>
    <property type="match status" value="1"/>
</dbReference>
<dbReference type="InterPro" id="IPR035906">
    <property type="entry name" value="MetI-like_sf"/>
</dbReference>
<name>A0ABU0M1M7_9HYPH</name>
<evidence type="ECO:0000313" key="12">
    <source>
        <dbReference type="Proteomes" id="UP001223743"/>
    </source>
</evidence>
<accession>A0ABU0M1M7</accession>
<keyword evidence="4 9" id="KW-0812">Transmembrane</keyword>
<sequence>MSEPGSPVVARRGGSRALAAFLGNPLSVLGLAIVVVIVLLAVFADFVTPFPDHVGPIGDFAAMSAPPASPYMLGTDAMGRDLFTRIVYGYRLSLIMAVVVLAIATPVGVIVGLVAGYKGGWTDYVLMRITDVFLAVPPLVLAMAIMGFLEPTLINGMLAITAMWWPWYARLVYNVTRAEAQEGYVLAAETVGASTLHILFREILPNCWPSILTKMTLDVGFVILMASSLSFLGLGVQPPTPDLGSMVAEGAKYMPDGWWLTLWPALAILLVVLGFNLVGDGLREAFEAES</sequence>
<dbReference type="SUPFAM" id="SSF161098">
    <property type="entry name" value="MetI-like"/>
    <property type="match status" value="1"/>
</dbReference>
<feature type="transmembrane region" description="Helical" evidence="9">
    <location>
        <begin position="154"/>
        <end position="173"/>
    </location>
</feature>
<evidence type="ECO:0000256" key="1">
    <source>
        <dbReference type="ARBA" id="ARBA00004651"/>
    </source>
</evidence>
<comment type="subcellular location">
    <subcellularLocation>
        <location evidence="1 9">Cell membrane</location>
        <topology evidence="1 9">Multi-pass membrane protein</topology>
    </subcellularLocation>
</comment>
<dbReference type="InterPro" id="IPR050366">
    <property type="entry name" value="BP-dependent_transpt_permease"/>
</dbReference>
<feature type="transmembrane region" description="Helical" evidence="9">
    <location>
        <begin position="92"/>
        <end position="117"/>
    </location>
</feature>
<evidence type="ECO:0000256" key="5">
    <source>
        <dbReference type="ARBA" id="ARBA00022856"/>
    </source>
</evidence>
<dbReference type="Pfam" id="PF00528">
    <property type="entry name" value="BPD_transp_1"/>
    <property type="match status" value="1"/>
</dbReference>
<dbReference type="PANTHER" id="PTHR43386:SF1">
    <property type="entry name" value="D,D-DIPEPTIDE TRANSPORT SYSTEM PERMEASE PROTEIN DDPC-RELATED"/>
    <property type="match status" value="1"/>
</dbReference>
<dbReference type="RefSeq" id="WP_266281709.1">
    <property type="nucleotide sequence ID" value="NZ_JAPKNF010000001.1"/>
</dbReference>
<evidence type="ECO:0000313" key="11">
    <source>
        <dbReference type="EMBL" id="MDQ0514850.1"/>
    </source>
</evidence>
<evidence type="ECO:0000256" key="2">
    <source>
        <dbReference type="ARBA" id="ARBA00022448"/>
    </source>
</evidence>
<evidence type="ECO:0000256" key="6">
    <source>
        <dbReference type="ARBA" id="ARBA00022927"/>
    </source>
</evidence>
<evidence type="ECO:0000256" key="7">
    <source>
        <dbReference type="ARBA" id="ARBA00022989"/>
    </source>
</evidence>
<feature type="transmembrane region" description="Helical" evidence="9">
    <location>
        <begin position="129"/>
        <end position="148"/>
    </location>
</feature>
<organism evidence="11 12">
    <name type="scientific">Kaistia geumhonensis</name>
    <dbReference type="NCBI Taxonomy" id="410839"/>
    <lineage>
        <taxon>Bacteria</taxon>
        <taxon>Pseudomonadati</taxon>
        <taxon>Pseudomonadota</taxon>
        <taxon>Alphaproteobacteria</taxon>
        <taxon>Hyphomicrobiales</taxon>
        <taxon>Kaistiaceae</taxon>
        <taxon>Kaistia</taxon>
    </lineage>
</organism>
<dbReference type="InterPro" id="IPR000515">
    <property type="entry name" value="MetI-like"/>
</dbReference>
<proteinExistence type="inferred from homology"/>